<feature type="domain" description="POTRA" evidence="6">
    <location>
        <begin position="52"/>
        <end position="128"/>
    </location>
</feature>
<keyword evidence="5" id="KW-0732">Signal</keyword>
<dbReference type="AlphaFoldDB" id="A0A4R4E540"/>
<protein>
    <recommendedName>
        <fullName evidence="6">POTRA domain-containing protein</fullName>
    </recommendedName>
</protein>
<dbReference type="InterPro" id="IPR000184">
    <property type="entry name" value="Bac_surfAg_D15"/>
</dbReference>
<accession>A0A4R4E540</accession>
<keyword evidence="4" id="KW-0472">Membrane</keyword>
<feature type="signal peptide" evidence="5">
    <location>
        <begin position="1"/>
        <end position="26"/>
    </location>
</feature>
<keyword evidence="8" id="KW-1185">Reference proteome</keyword>
<evidence type="ECO:0000313" key="7">
    <source>
        <dbReference type="EMBL" id="TCZ72748.1"/>
    </source>
</evidence>
<keyword evidence="3" id="KW-0812">Transmembrane</keyword>
<dbReference type="InterPro" id="IPR039910">
    <property type="entry name" value="D15-like"/>
</dbReference>
<dbReference type="OrthoDB" id="9768717at2"/>
<dbReference type="PANTHER" id="PTHR12815:SF18">
    <property type="entry name" value="SORTING AND ASSEMBLY MACHINERY COMPONENT 50 HOMOLOG"/>
    <property type="match status" value="1"/>
</dbReference>
<dbReference type="Gene3D" id="3.10.20.310">
    <property type="entry name" value="membrane protein fhac"/>
    <property type="match status" value="1"/>
</dbReference>
<dbReference type="Proteomes" id="UP000295164">
    <property type="component" value="Unassembled WGS sequence"/>
</dbReference>
<sequence>MLTGKSIRTFSILLALLLTAALPASAQLALAGESILFSTKEQVPHADTTGIYTVADFELEGNKHTREVIILRELPIQQGERYTLADLMARCQEARTRLLNTGLFLDVVVGVERTEGAEAVVLVSVKERWYFIPMPVLDVVGKSYQQWFQEGMPAGYLRYGVNIKHKNLTGLNDRLSINLLNGYQKELSIVYEGLPLDYQLRWTANLAFQMGQQRDVVYTTEYNKQKALHGDNGFLYSYTRLQASVSYRPAIKTRHNFGIAWNDESFRDTVGKSNSNFFHNLARAQYAELSYQMTYQDLDYAPYPTRGLEGELLLQKRGLDGGPINLWQMRARASWYRPLTEKSFVNFRATGLIKLPFHQPYRLQTFAGGGDVFMQGYEPYTIDGVAGGFVKASIHRRIVDRKVGIRWKRFPQLANIPIKAYVKAFANAGYIYNEDPGTNFLNNQLLHSAGIGLDLVLFYDFTFRIECTFNGNGQNGLYLHDRNRW</sequence>
<organism evidence="7 8">
    <name type="scientific">Flaviaesturariibacter aridisoli</name>
    <dbReference type="NCBI Taxonomy" id="2545761"/>
    <lineage>
        <taxon>Bacteria</taxon>
        <taxon>Pseudomonadati</taxon>
        <taxon>Bacteroidota</taxon>
        <taxon>Chitinophagia</taxon>
        <taxon>Chitinophagales</taxon>
        <taxon>Chitinophagaceae</taxon>
        <taxon>Flaviaestuariibacter</taxon>
    </lineage>
</organism>
<comment type="subcellular location">
    <subcellularLocation>
        <location evidence="1">Membrane</location>
    </subcellularLocation>
</comment>
<comment type="caution">
    <text evidence="7">The sequence shown here is derived from an EMBL/GenBank/DDBJ whole genome shotgun (WGS) entry which is preliminary data.</text>
</comment>
<evidence type="ECO:0000256" key="2">
    <source>
        <dbReference type="ARBA" id="ARBA00022452"/>
    </source>
</evidence>
<evidence type="ECO:0000256" key="1">
    <source>
        <dbReference type="ARBA" id="ARBA00004370"/>
    </source>
</evidence>
<dbReference type="InterPro" id="IPR010827">
    <property type="entry name" value="BamA/TamA_POTRA"/>
</dbReference>
<proteinExistence type="predicted"/>
<evidence type="ECO:0000256" key="4">
    <source>
        <dbReference type="ARBA" id="ARBA00023136"/>
    </source>
</evidence>
<feature type="chain" id="PRO_5020628317" description="POTRA domain-containing protein" evidence="5">
    <location>
        <begin position="27"/>
        <end position="485"/>
    </location>
</feature>
<dbReference type="RefSeq" id="WP_131851671.1">
    <property type="nucleotide sequence ID" value="NZ_SKFH01000010.1"/>
</dbReference>
<evidence type="ECO:0000256" key="3">
    <source>
        <dbReference type="ARBA" id="ARBA00022692"/>
    </source>
</evidence>
<gene>
    <name evidence="7" type="ORF">E0486_08180</name>
</gene>
<dbReference type="Pfam" id="PF07244">
    <property type="entry name" value="POTRA"/>
    <property type="match status" value="1"/>
</dbReference>
<keyword evidence="2" id="KW-1134">Transmembrane beta strand</keyword>
<reference evidence="7 8" key="1">
    <citation type="submission" date="2019-03" db="EMBL/GenBank/DDBJ databases">
        <authorList>
            <person name="Kim M.K.M."/>
        </authorList>
    </citation>
    <scope>NUCLEOTIDE SEQUENCE [LARGE SCALE GENOMIC DNA]</scope>
    <source>
        <strain evidence="7 8">17J68-15</strain>
    </source>
</reference>
<evidence type="ECO:0000256" key="5">
    <source>
        <dbReference type="SAM" id="SignalP"/>
    </source>
</evidence>
<dbReference type="GO" id="GO:0019867">
    <property type="term" value="C:outer membrane"/>
    <property type="evidence" value="ECO:0007669"/>
    <property type="project" value="InterPro"/>
</dbReference>
<dbReference type="PANTHER" id="PTHR12815">
    <property type="entry name" value="SORTING AND ASSEMBLY MACHINERY SAMM50 PROTEIN FAMILY MEMBER"/>
    <property type="match status" value="1"/>
</dbReference>
<name>A0A4R4E540_9BACT</name>
<dbReference type="Pfam" id="PF01103">
    <property type="entry name" value="Omp85"/>
    <property type="match status" value="1"/>
</dbReference>
<dbReference type="EMBL" id="SKFH01000010">
    <property type="protein sequence ID" value="TCZ72748.1"/>
    <property type="molecule type" value="Genomic_DNA"/>
</dbReference>
<dbReference type="Gene3D" id="2.40.160.50">
    <property type="entry name" value="membrane protein fhac: a member of the omp85/tpsb transporter family"/>
    <property type="match status" value="1"/>
</dbReference>
<dbReference type="PROSITE" id="PS51779">
    <property type="entry name" value="POTRA"/>
    <property type="match status" value="1"/>
</dbReference>
<evidence type="ECO:0000313" key="8">
    <source>
        <dbReference type="Proteomes" id="UP000295164"/>
    </source>
</evidence>
<dbReference type="InterPro" id="IPR034746">
    <property type="entry name" value="POTRA"/>
</dbReference>
<evidence type="ECO:0000259" key="6">
    <source>
        <dbReference type="PROSITE" id="PS51779"/>
    </source>
</evidence>